<keyword evidence="2" id="KW-1185">Reference proteome</keyword>
<sequence>MSEGFIYRPEWRKPHCLRGAPLKALVELFESYDLLPPEQVAVLTQAVDGLRLLDGFHPIWRPCKLQTFFAETRLVRYFVVNGAIGAAAAGTNDLDSGEADFFKQLDKDAAIVEEDAKAKANIVHGFNSHRSAVVPWLRRIGIEEHTRGLKKDEMHASFAVPKNADDEPELFLMLELALSRFHTAAVGRARGFDPKKEPNTRKTNFGYWKQFLTYCYRVAYCGGHFTTADDDQRTPESSIQLTGAQEKAWEAAFQSAVEQDRPGLRDVILVLSMALICHEFGGNRYSSPLLSFCAMLSVKPYTKTWKEPGNYNSCLSGVIWVVQLIIFHASACLEKAELGDTLERIKQYCGCLLSRRRSLGRTKHSGMWTRRS</sequence>
<accession>A0A132B6V4</accession>
<dbReference type="EMBL" id="KQ947436">
    <property type="protein sequence ID" value="KUJ08145.1"/>
    <property type="molecule type" value="Genomic_DNA"/>
</dbReference>
<evidence type="ECO:0000313" key="1">
    <source>
        <dbReference type="EMBL" id="KUJ08145.1"/>
    </source>
</evidence>
<gene>
    <name evidence="1" type="ORF">LY89DRAFT_764883</name>
</gene>
<dbReference type="AlphaFoldDB" id="A0A132B6V4"/>
<proteinExistence type="predicted"/>
<dbReference type="Proteomes" id="UP000070700">
    <property type="component" value="Unassembled WGS sequence"/>
</dbReference>
<dbReference type="OrthoDB" id="3547906at2759"/>
<dbReference type="InParanoid" id="A0A132B6V4"/>
<evidence type="ECO:0000313" key="2">
    <source>
        <dbReference type="Proteomes" id="UP000070700"/>
    </source>
</evidence>
<dbReference type="RefSeq" id="XP_018062500.1">
    <property type="nucleotide sequence ID" value="XM_018221650.1"/>
</dbReference>
<dbReference type="KEGG" id="psco:LY89DRAFT_764883"/>
<organism evidence="1 2">
    <name type="scientific">Mollisia scopiformis</name>
    <name type="common">Conifer needle endophyte fungus</name>
    <name type="synonym">Phialocephala scopiformis</name>
    <dbReference type="NCBI Taxonomy" id="149040"/>
    <lineage>
        <taxon>Eukaryota</taxon>
        <taxon>Fungi</taxon>
        <taxon>Dikarya</taxon>
        <taxon>Ascomycota</taxon>
        <taxon>Pezizomycotina</taxon>
        <taxon>Leotiomycetes</taxon>
        <taxon>Helotiales</taxon>
        <taxon>Mollisiaceae</taxon>
        <taxon>Mollisia</taxon>
    </lineage>
</organism>
<name>A0A132B6V4_MOLSC</name>
<protein>
    <submittedName>
        <fullName evidence="1">Uncharacterized protein</fullName>
    </submittedName>
</protein>
<reference evidence="1 2" key="1">
    <citation type="submission" date="2015-10" db="EMBL/GenBank/DDBJ databases">
        <title>Full genome of DAOMC 229536 Phialocephala scopiformis, a fungal endophyte of spruce producing the potent anti-insectan compound rugulosin.</title>
        <authorList>
            <consortium name="DOE Joint Genome Institute"/>
            <person name="Walker A.K."/>
            <person name="Frasz S.L."/>
            <person name="Seifert K.A."/>
            <person name="Miller J.D."/>
            <person name="Mondo S.J."/>
            <person name="Labutti K."/>
            <person name="Lipzen A."/>
            <person name="Dockter R."/>
            <person name="Kennedy M."/>
            <person name="Grigoriev I.V."/>
            <person name="Spatafora J.W."/>
        </authorList>
    </citation>
    <scope>NUCLEOTIDE SEQUENCE [LARGE SCALE GENOMIC DNA]</scope>
    <source>
        <strain evidence="1 2">CBS 120377</strain>
    </source>
</reference>
<dbReference type="GeneID" id="28831376"/>